<dbReference type="Pfam" id="PF00535">
    <property type="entry name" value="Glycos_transf_2"/>
    <property type="match status" value="1"/>
</dbReference>
<dbReference type="InterPro" id="IPR029044">
    <property type="entry name" value="Nucleotide-diphossugar_trans"/>
</dbReference>
<evidence type="ECO:0000256" key="1">
    <source>
        <dbReference type="SAM" id="Phobius"/>
    </source>
</evidence>
<dbReference type="SUPFAM" id="SSF53448">
    <property type="entry name" value="Nucleotide-diphospho-sugar transferases"/>
    <property type="match status" value="1"/>
</dbReference>
<keyword evidence="1" id="KW-0812">Transmembrane</keyword>
<keyword evidence="1" id="KW-1133">Transmembrane helix</keyword>
<feature type="transmembrane region" description="Helical" evidence="1">
    <location>
        <begin position="293"/>
        <end position="311"/>
    </location>
</feature>
<gene>
    <name evidence="3" type="ORF">RINTHH_14320</name>
</gene>
<dbReference type="InterPro" id="IPR001173">
    <property type="entry name" value="Glyco_trans_2-like"/>
</dbReference>
<dbReference type="EMBL" id="CAIY01000049">
    <property type="protein sequence ID" value="CCH67587.1"/>
    <property type="molecule type" value="Genomic_DNA"/>
</dbReference>
<dbReference type="AlphaFoldDB" id="M1WZH2"/>
<comment type="caution">
    <text evidence="3">The sequence shown here is derived from an EMBL/GenBank/DDBJ whole genome shotgun (WGS) entry which is preliminary data.</text>
</comment>
<dbReference type="PANTHER" id="PTHR22916:SF3">
    <property type="entry name" value="UDP-GLCNAC:BETAGAL BETA-1,3-N-ACETYLGLUCOSAMINYLTRANSFERASE-LIKE PROTEIN 1"/>
    <property type="match status" value="1"/>
</dbReference>
<evidence type="ECO:0000313" key="3">
    <source>
        <dbReference type="EMBL" id="CCH67587.1"/>
    </source>
</evidence>
<reference evidence="4" key="2">
    <citation type="submission" date="2016-01" db="EMBL/GenBank/DDBJ databases">
        <title>Diatom-associated endosymboitic cyanobacterium lacks core nitrogen metabolism enzymes.</title>
        <authorList>
            <person name="Hilton J.A."/>
            <person name="Foster R.A."/>
            <person name="Tripp H.J."/>
            <person name="Carter B.J."/>
            <person name="Zehr J.P."/>
            <person name="Villareal T.A."/>
        </authorList>
    </citation>
    <scope>NUCLEOTIDE SEQUENCE [LARGE SCALE GENOMIC DNA]</scope>
    <source>
        <strain evidence="4">HH01</strain>
    </source>
</reference>
<keyword evidence="4" id="KW-1185">Reference proteome</keyword>
<dbReference type="GO" id="GO:0016758">
    <property type="term" value="F:hexosyltransferase activity"/>
    <property type="evidence" value="ECO:0007669"/>
    <property type="project" value="UniProtKB-ARBA"/>
</dbReference>
<reference evidence="3 4" key="1">
    <citation type="submission" date="2012-05" db="EMBL/GenBank/DDBJ databases">
        <authorList>
            <person name="Hilton J."/>
        </authorList>
    </citation>
    <scope>NUCLEOTIDE SEQUENCE [LARGE SCALE GENOMIC DNA]</scope>
    <source>
        <strain evidence="3 4">HH01</strain>
    </source>
</reference>
<evidence type="ECO:0000313" key="4">
    <source>
        <dbReference type="Proteomes" id="UP000053051"/>
    </source>
</evidence>
<organism evidence="3 4">
    <name type="scientific">Richelia intracellularis HH01</name>
    <dbReference type="NCBI Taxonomy" id="1165094"/>
    <lineage>
        <taxon>Bacteria</taxon>
        <taxon>Bacillati</taxon>
        <taxon>Cyanobacteriota</taxon>
        <taxon>Cyanophyceae</taxon>
        <taxon>Nostocales</taxon>
        <taxon>Nostocaceae</taxon>
        <taxon>Richelia</taxon>
    </lineage>
</organism>
<evidence type="ECO:0000259" key="2">
    <source>
        <dbReference type="Pfam" id="PF00535"/>
    </source>
</evidence>
<dbReference type="CDD" id="cd00761">
    <property type="entry name" value="Glyco_tranf_GTA_type"/>
    <property type="match status" value="1"/>
</dbReference>
<name>M1WZH2_9NOST</name>
<dbReference type="PANTHER" id="PTHR22916">
    <property type="entry name" value="GLYCOSYLTRANSFERASE"/>
    <property type="match status" value="1"/>
</dbReference>
<dbReference type="STRING" id="1165094.RINTHH_14320"/>
<feature type="domain" description="Glycosyltransferase 2-like" evidence="2">
    <location>
        <begin position="7"/>
        <end position="121"/>
    </location>
</feature>
<dbReference type="Gene3D" id="3.90.550.10">
    <property type="entry name" value="Spore Coat Polysaccharide Biosynthesis Protein SpsA, Chain A"/>
    <property type="match status" value="1"/>
</dbReference>
<protein>
    <recommendedName>
        <fullName evidence="2">Glycosyltransferase 2-like domain-containing protein</fullName>
    </recommendedName>
</protein>
<keyword evidence="1" id="KW-0472">Membrane</keyword>
<dbReference type="Proteomes" id="UP000053051">
    <property type="component" value="Unassembled WGS sequence"/>
</dbReference>
<dbReference type="RefSeq" id="WP_008234348.1">
    <property type="nucleotide sequence ID" value="NZ_CAIY01000049.1"/>
</dbReference>
<proteinExistence type="predicted"/>
<accession>M1WZH2</accession>
<sequence length="319" mass="37069">MNRKLLTIAIPTYNRAQLLDQQLTWLAQAIQGFESECEIIISDNRSSDQTQEIIHKWQLSFMDIIPIKNNRNHANIGVMRNIAYCINMASSKYLWVIGDDDPIQKRTLGYIISQLKEHPELSLIILNFACRYQPTGKIIYERCFDIEQEEISSDGKAVFQHCLEENHSGIGFLSAQVYRTKIIQNALAHWTESINNMEAQVYWVGYCAAYGCVKVTQEVYLESAFGSSYWMKQPKILLKMQYIDLPTIYAKIEELGYPSQYCRNLILKHFLHNNWKVFFGALRRWPIIALNTIIPYLALVATSLWEILISLKPIEPRIH</sequence>